<dbReference type="Gene3D" id="6.10.140.1330">
    <property type="match status" value="1"/>
</dbReference>
<evidence type="ECO:0000256" key="2">
    <source>
        <dbReference type="ARBA" id="ARBA00022448"/>
    </source>
</evidence>
<organism evidence="12 13">
    <name type="scientific">Streptococcus suis</name>
    <dbReference type="NCBI Taxonomy" id="1307"/>
    <lineage>
        <taxon>Bacteria</taxon>
        <taxon>Bacillati</taxon>
        <taxon>Bacillota</taxon>
        <taxon>Bacilli</taxon>
        <taxon>Lactobacillales</taxon>
        <taxon>Streptococcaceae</taxon>
        <taxon>Streptococcus</taxon>
    </lineage>
</organism>
<evidence type="ECO:0000313" key="13">
    <source>
        <dbReference type="Proteomes" id="UP000274117"/>
    </source>
</evidence>
<feature type="transmembrane region" description="Helical" evidence="10">
    <location>
        <begin position="348"/>
        <end position="369"/>
    </location>
</feature>
<dbReference type="Pfam" id="PF00999">
    <property type="entry name" value="Na_H_Exchanger"/>
    <property type="match status" value="1"/>
</dbReference>
<feature type="transmembrane region" description="Helical" evidence="10">
    <location>
        <begin position="375"/>
        <end position="401"/>
    </location>
</feature>
<dbReference type="GO" id="GO:0005886">
    <property type="term" value="C:plasma membrane"/>
    <property type="evidence" value="ECO:0007669"/>
    <property type="project" value="UniProtKB-SubCell"/>
</dbReference>
<name>A0A426TEB1_STRSU</name>
<feature type="transmembrane region" description="Helical" evidence="10">
    <location>
        <begin position="310"/>
        <end position="336"/>
    </location>
</feature>
<feature type="transmembrane region" description="Helical" evidence="10">
    <location>
        <begin position="272"/>
        <end position="290"/>
    </location>
</feature>
<feature type="transmembrane region" description="Helical" evidence="10">
    <location>
        <begin position="113"/>
        <end position="134"/>
    </location>
</feature>
<evidence type="ECO:0000256" key="1">
    <source>
        <dbReference type="ARBA" id="ARBA00004651"/>
    </source>
</evidence>
<dbReference type="InterPro" id="IPR006153">
    <property type="entry name" value="Cation/H_exchanger_TM"/>
</dbReference>
<keyword evidence="8 10" id="KW-0472">Membrane</keyword>
<proteinExistence type="predicted"/>
<feature type="transmembrane region" description="Helical" evidence="10">
    <location>
        <begin position="184"/>
        <end position="209"/>
    </location>
</feature>
<evidence type="ECO:0000256" key="8">
    <source>
        <dbReference type="ARBA" id="ARBA00023136"/>
    </source>
</evidence>
<evidence type="ECO:0000256" key="10">
    <source>
        <dbReference type="SAM" id="Phobius"/>
    </source>
</evidence>
<feature type="transmembrane region" description="Helical" evidence="10">
    <location>
        <begin position="32"/>
        <end position="62"/>
    </location>
</feature>
<reference evidence="12 13" key="2">
    <citation type="submission" date="2018-12" db="EMBL/GenBank/DDBJ databases">
        <title>Whole-genome sequences of fifteen clinical Streptococcus suis strains isolated from pigs between 2006 and 2018.</title>
        <authorList>
            <person name="Stevens M.J.A."/>
            <person name="Cernela N."/>
            <person name="Spoerry Serrano N."/>
            <person name="Schmitt S."/>
            <person name="Schrenzel J."/>
            <person name="Stephan R."/>
        </authorList>
    </citation>
    <scope>NUCLEOTIDE SEQUENCE [LARGE SCALE GENOMIC DNA]</scope>
    <source>
        <strain evidence="12 13">PP422</strain>
    </source>
</reference>
<dbReference type="InterPro" id="IPR018422">
    <property type="entry name" value="Cation/H_exchanger_CPA1"/>
</dbReference>
<keyword evidence="4 10" id="KW-0812">Transmembrane</keyword>
<sequence length="666" mass="74733">MSHTFILILLLILLIVSNTLYRLNPKLPLPFVQLLLGVLVGALFGDETVGIDAGLFLALVIAPLNFREGQESDIESLKRHKSTIAYLIFPLVFLTTLAIGGLAGYLLPVEIPLPLSFALGAALAPTDAVAFLALSKRFKFPKKLEEILTLEGLLNDASGLVAFQFAILALTTGIFSLLQASGQLVWVLLAGALVGLLFVFLHRAAVSILEKLDAADVAGVLLLEISLPLLAYLVASYLGGSGIIAVVIAGLFQSKQLKKMSLFDARVNRVTFIIWETLSFILNGFVFIVFGYEFTRIVQPALKNPFISNAWLMTTVLVLTASLFLVRFVGIFLLKLVKKSGDYQLKNLLILTFSGMKGSVSIATILLLPEVDQTTYSLILFTVGMVTLFSFLTGLLVLPLLAEPRTEATIPEGPARLAILKEVIDVLEMDVEHANNPSTIYAVIGQYYKRMENLQRQLIPVEQRREVAKLRLKILEIERAGLEKRFEEGLLDMSSYRIYQSYLSEMEQDINRDLVATWTYLFMIGRRVLAKWYHEWVELVKNKGRRMKADNQHGHPDLSDLFIANTVDIIAFLNSCQSNYPKDYLTILKRYRVYQSQLVLAGVRVEDLIGRLKPDNLEDLLRGFYLERKIVAEYEADQLISNQVAKDLRRNINQLESYSLREFDSF</sequence>
<evidence type="ECO:0000256" key="7">
    <source>
        <dbReference type="ARBA" id="ARBA00023065"/>
    </source>
</evidence>
<dbReference type="Proteomes" id="UP000274117">
    <property type="component" value="Unassembled WGS sequence"/>
</dbReference>
<dbReference type="GO" id="GO:0098719">
    <property type="term" value="P:sodium ion import across plasma membrane"/>
    <property type="evidence" value="ECO:0007669"/>
    <property type="project" value="TreeGrafter"/>
</dbReference>
<evidence type="ECO:0000256" key="4">
    <source>
        <dbReference type="ARBA" id="ARBA00022692"/>
    </source>
</evidence>
<evidence type="ECO:0000256" key="9">
    <source>
        <dbReference type="ARBA" id="ARBA00023201"/>
    </source>
</evidence>
<evidence type="ECO:0000256" key="6">
    <source>
        <dbReference type="ARBA" id="ARBA00023053"/>
    </source>
</evidence>
<feature type="transmembrane region" description="Helical" evidence="10">
    <location>
        <begin position="229"/>
        <end position="252"/>
    </location>
</feature>
<protein>
    <submittedName>
        <fullName evidence="12">Sodium:proton antiporter</fullName>
    </submittedName>
</protein>
<evidence type="ECO:0000256" key="3">
    <source>
        <dbReference type="ARBA" id="ARBA00022475"/>
    </source>
</evidence>
<evidence type="ECO:0000259" key="11">
    <source>
        <dbReference type="Pfam" id="PF00999"/>
    </source>
</evidence>
<dbReference type="PANTHER" id="PTHR10110:SF86">
    <property type="entry name" value="SODIUM_HYDROGEN EXCHANGER 7"/>
    <property type="match status" value="1"/>
</dbReference>
<accession>A0A426TEB1</accession>
<dbReference type="PANTHER" id="PTHR10110">
    <property type="entry name" value="SODIUM/HYDROGEN EXCHANGER"/>
    <property type="match status" value="1"/>
</dbReference>
<dbReference type="GO" id="GO:0051453">
    <property type="term" value="P:regulation of intracellular pH"/>
    <property type="evidence" value="ECO:0007669"/>
    <property type="project" value="TreeGrafter"/>
</dbReference>
<keyword evidence="9" id="KW-0739">Sodium transport</keyword>
<keyword evidence="6" id="KW-0915">Sodium</keyword>
<dbReference type="GO" id="GO:0015386">
    <property type="term" value="F:potassium:proton antiporter activity"/>
    <property type="evidence" value="ECO:0007669"/>
    <property type="project" value="TreeGrafter"/>
</dbReference>
<evidence type="ECO:0000256" key="5">
    <source>
        <dbReference type="ARBA" id="ARBA00022989"/>
    </source>
</evidence>
<gene>
    <name evidence="12" type="ORF">EI998_05555</name>
</gene>
<keyword evidence="2" id="KW-0813">Transport</keyword>
<feature type="transmembrane region" description="Helical" evidence="10">
    <location>
        <begin position="83"/>
        <end position="107"/>
    </location>
</feature>
<reference evidence="12 13" key="1">
    <citation type="submission" date="2018-11" db="EMBL/GenBank/DDBJ databases">
        <authorList>
            <person name="Stevens M.J."/>
            <person name="Cernela N."/>
            <person name="Spoerry Serrano N."/>
            <person name="Schmitt S."/>
            <person name="Schrenzel J."/>
            <person name="Stephan R."/>
        </authorList>
    </citation>
    <scope>NUCLEOTIDE SEQUENCE [LARGE SCALE GENOMIC DNA]</scope>
    <source>
        <strain evidence="12 13">PP422</strain>
    </source>
</reference>
<keyword evidence="5 10" id="KW-1133">Transmembrane helix</keyword>
<feature type="domain" description="Cation/H+ exchanger transmembrane" evidence="11">
    <location>
        <begin position="10"/>
        <end position="401"/>
    </location>
</feature>
<keyword evidence="7" id="KW-0406">Ion transport</keyword>
<keyword evidence="3" id="KW-1003">Cell membrane</keyword>
<dbReference type="EMBL" id="RSDO01000008">
    <property type="protein sequence ID" value="RRR52954.1"/>
    <property type="molecule type" value="Genomic_DNA"/>
</dbReference>
<dbReference type="GO" id="GO:0015385">
    <property type="term" value="F:sodium:proton antiporter activity"/>
    <property type="evidence" value="ECO:0007669"/>
    <property type="project" value="InterPro"/>
</dbReference>
<dbReference type="AlphaFoldDB" id="A0A426TEB1"/>
<comment type="caution">
    <text evidence="12">The sequence shown here is derived from an EMBL/GenBank/DDBJ whole genome shotgun (WGS) entry which is preliminary data.</text>
</comment>
<evidence type="ECO:0000313" key="12">
    <source>
        <dbReference type="EMBL" id="RRR52954.1"/>
    </source>
</evidence>
<comment type="subcellular location">
    <subcellularLocation>
        <location evidence="1">Cell membrane</location>
        <topology evidence="1">Multi-pass membrane protein</topology>
    </subcellularLocation>
</comment>